<proteinExistence type="predicted"/>
<accession>A0AAN9T7Q4</accession>
<sequence length="179" mass="20167">MLCKGKMEYSTRDSDDSSPNSTHNKEIDGILERKQHRTNASLESKSDLTCFECNSIKFGAKCSNLSIHNKTEFRKKCEGDKKKCMVRKISYTTSTENSTSHVKVWSLERKCTNKCEEGCIVIGERTKVHACSACCTKSLCNVTNGVRCQSLTKWLPGRWAFVVAVVGLHTFMRPVEKNS</sequence>
<feature type="compositionally biased region" description="Basic and acidic residues" evidence="1">
    <location>
        <begin position="1"/>
        <end position="15"/>
    </location>
</feature>
<reference evidence="2 3" key="1">
    <citation type="submission" date="2024-03" db="EMBL/GenBank/DDBJ databases">
        <title>Adaptation during the transition from Ophiocordyceps entomopathogen to insect associate is accompanied by gene loss and intensified selection.</title>
        <authorList>
            <person name="Ward C.M."/>
            <person name="Onetto C.A."/>
            <person name="Borneman A.R."/>
        </authorList>
    </citation>
    <scope>NUCLEOTIDE SEQUENCE [LARGE SCALE GENOMIC DNA]</scope>
    <source>
        <strain evidence="2">AWRI1</strain>
        <tissue evidence="2">Single Adult Female</tissue>
    </source>
</reference>
<dbReference type="Proteomes" id="UP001367676">
    <property type="component" value="Unassembled WGS sequence"/>
</dbReference>
<feature type="compositionally biased region" description="Basic and acidic residues" evidence="1">
    <location>
        <begin position="23"/>
        <end position="33"/>
    </location>
</feature>
<gene>
    <name evidence="2" type="ORF">V9T40_010599</name>
</gene>
<dbReference type="AlphaFoldDB" id="A0AAN9T7Q4"/>
<evidence type="ECO:0000256" key="1">
    <source>
        <dbReference type="SAM" id="MobiDB-lite"/>
    </source>
</evidence>
<evidence type="ECO:0000313" key="3">
    <source>
        <dbReference type="Proteomes" id="UP001367676"/>
    </source>
</evidence>
<dbReference type="CDD" id="cd00117">
    <property type="entry name" value="TFP"/>
    <property type="match status" value="1"/>
</dbReference>
<name>A0AAN9T7Q4_9HEMI</name>
<organism evidence="2 3">
    <name type="scientific">Parthenolecanium corni</name>
    <dbReference type="NCBI Taxonomy" id="536013"/>
    <lineage>
        <taxon>Eukaryota</taxon>
        <taxon>Metazoa</taxon>
        <taxon>Ecdysozoa</taxon>
        <taxon>Arthropoda</taxon>
        <taxon>Hexapoda</taxon>
        <taxon>Insecta</taxon>
        <taxon>Pterygota</taxon>
        <taxon>Neoptera</taxon>
        <taxon>Paraneoptera</taxon>
        <taxon>Hemiptera</taxon>
        <taxon>Sternorrhyncha</taxon>
        <taxon>Coccoidea</taxon>
        <taxon>Coccidae</taxon>
        <taxon>Parthenolecanium</taxon>
    </lineage>
</organism>
<evidence type="ECO:0000313" key="2">
    <source>
        <dbReference type="EMBL" id="KAK7573408.1"/>
    </source>
</evidence>
<dbReference type="EMBL" id="JBBCAQ010000037">
    <property type="protein sequence ID" value="KAK7573408.1"/>
    <property type="molecule type" value="Genomic_DNA"/>
</dbReference>
<comment type="caution">
    <text evidence="2">The sequence shown here is derived from an EMBL/GenBank/DDBJ whole genome shotgun (WGS) entry which is preliminary data.</text>
</comment>
<protein>
    <submittedName>
        <fullName evidence="2">Uncharacterized protein</fullName>
    </submittedName>
</protein>
<keyword evidence="3" id="KW-1185">Reference proteome</keyword>
<feature type="region of interest" description="Disordered" evidence="1">
    <location>
        <begin position="1"/>
        <end position="38"/>
    </location>
</feature>